<dbReference type="OrthoDB" id="498286at2759"/>
<reference evidence="3" key="1">
    <citation type="journal article" date="2015" name="Genome Announc.">
        <title>Genome sequence of the AIDS-associated pathogen Penicillium marneffei (ATCC18224) and its near taxonomic relative Talaromyces stipitatus (ATCC10500).</title>
        <authorList>
            <person name="Nierman W.C."/>
            <person name="Fedorova-Abrams N.D."/>
            <person name="Andrianopoulos A."/>
        </authorList>
    </citation>
    <scope>NUCLEOTIDE SEQUENCE [LARGE SCALE GENOMIC DNA]</scope>
    <source>
        <strain evidence="3">ATCC 18224 / CBS 334.59 / QM 7333</strain>
    </source>
</reference>
<dbReference type="PANTHER" id="PTHR35020">
    <property type="entry name" value="N-ACETYLGLUCOSAMINE-INDUCED PROTEIN 1"/>
    <property type="match status" value="1"/>
</dbReference>
<dbReference type="GO" id="GO:0005737">
    <property type="term" value="C:cytoplasm"/>
    <property type="evidence" value="ECO:0007669"/>
    <property type="project" value="TreeGrafter"/>
</dbReference>
<dbReference type="AlphaFoldDB" id="B6Q4Y9"/>
<keyword evidence="3" id="KW-1185">Reference proteome</keyword>
<feature type="region of interest" description="Disordered" evidence="1">
    <location>
        <begin position="1"/>
        <end position="30"/>
    </location>
</feature>
<dbReference type="EMBL" id="DS995899">
    <property type="protein sequence ID" value="EEA27332.1"/>
    <property type="molecule type" value="Genomic_DNA"/>
</dbReference>
<dbReference type="Pfam" id="PF12239">
    <property type="entry name" value="DUF3605"/>
    <property type="match status" value="1"/>
</dbReference>
<evidence type="ECO:0008006" key="4">
    <source>
        <dbReference type="Google" id="ProtNLM"/>
    </source>
</evidence>
<protein>
    <recommendedName>
        <fullName evidence="4">N-acetylglucosamine-induced protein 1</fullName>
    </recommendedName>
</protein>
<organism evidence="2 3">
    <name type="scientific">Talaromyces marneffei (strain ATCC 18224 / CBS 334.59 / QM 7333)</name>
    <name type="common">Penicillium marneffei</name>
    <dbReference type="NCBI Taxonomy" id="441960"/>
    <lineage>
        <taxon>Eukaryota</taxon>
        <taxon>Fungi</taxon>
        <taxon>Dikarya</taxon>
        <taxon>Ascomycota</taxon>
        <taxon>Pezizomycotina</taxon>
        <taxon>Eurotiomycetes</taxon>
        <taxon>Eurotiomycetidae</taxon>
        <taxon>Eurotiales</taxon>
        <taxon>Trichocomaceae</taxon>
        <taxon>Talaromyces</taxon>
        <taxon>Talaromyces sect. Talaromyces</taxon>
    </lineage>
</organism>
<gene>
    <name evidence="2" type="ORF">PMAA_022160</name>
</gene>
<proteinExistence type="predicted"/>
<evidence type="ECO:0000256" key="1">
    <source>
        <dbReference type="SAM" id="MobiDB-lite"/>
    </source>
</evidence>
<evidence type="ECO:0000313" key="3">
    <source>
        <dbReference type="Proteomes" id="UP000001294"/>
    </source>
</evidence>
<dbReference type="PhylomeDB" id="B6Q4Y9"/>
<dbReference type="HOGENOM" id="CLU_075862_0_0_1"/>
<sequence length="248" mass="28809">MALGSNHSYRSSRMGSIEGEPPTESKPIPFNLTDVDRQVLSQTDEEFVFHDWEDLERIIARNDLAILRRKPSDLRRYIAWTNGIKSTHGSITKYICLKRLRWWTPDPTIDLVETPIPEIPYKNATPFADPSDFKVLRNDWPYGVTPDITHIVVWSKTPIATKPENGDVTDESRALIEEFVDRTFVQRLQSDPDFQGVQKDVIRKEHVMWFKNWAALQSVRSLEHFHVLVKGVPEAVITEWTDERDVVR</sequence>
<dbReference type="GO" id="GO:0006044">
    <property type="term" value="P:N-acetylglucosamine metabolic process"/>
    <property type="evidence" value="ECO:0007669"/>
    <property type="project" value="TreeGrafter"/>
</dbReference>
<dbReference type="PANTHER" id="PTHR35020:SF2">
    <property type="entry name" value="N-ACETYLGLUCOSAMINE-INDUCED PROTEIN 1"/>
    <property type="match status" value="1"/>
</dbReference>
<feature type="compositionally biased region" description="Polar residues" evidence="1">
    <location>
        <begin position="1"/>
        <end position="14"/>
    </location>
</feature>
<name>B6Q4Y9_TALMQ</name>
<dbReference type="VEuPathDB" id="FungiDB:PMAA_022160"/>
<dbReference type="InterPro" id="IPR022036">
    <property type="entry name" value="DUF3605"/>
</dbReference>
<dbReference type="Proteomes" id="UP000001294">
    <property type="component" value="Unassembled WGS sequence"/>
</dbReference>
<evidence type="ECO:0000313" key="2">
    <source>
        <dbReference type="EMBL" id="EEA27332.1"/>
    </source>
</evidence>
<accession>B6Q4Y9</accession>